<protein>
    <recommendedName>
        <fullName evidence="2">SCP domain-containing protein</fullName>
    </recommendedName>
</protein>
<gene>
    <name evidence="3" type="ORF">AFUS01_LOCUS21436</name>
</gene>
<dbReference type="Proteomes" id="UP000708208">
    <property type="component" value="Unassembled WGS sequence"/>
</dbReference>
<sequence length="74" mass="8464">MLGKLALVLTGFFLFWNPALADFNTFQKEVLEEHNKLRKIHQAPPLTLDADLCKGAQEEAERKIKDYVTIGEFT</sequence>
<evidence type="ECO:0000256" key="1">
    <source>
        <dbReference type="SAM" id="SignalP"/>
    </source>
</evidence>
<accession>A0A8J2K787</accession>
<keyword evidence="4" id="KW-1185">Reference proteome</keyword>
<comment type="caution">
    <text evidence="3">The sequence shown here is derived from an EMBL/GenBank/DDBJ whole genome shotgun (WGS) entry which is preliminary data.</text>
</comment>
<feature type="chain" id="PRO_5035176591" description="SCP domain-containing protein" evidence="1">
    <location>
        <begin position="22"/>
        <end position="74"/>
    </location>
</feature>
<dbReference type="InterPro" id="IPR014044">
    <property type="entry name" value="CAP_dom"/>
</dbReference>
<evidence type="ECO:0000313" key="3">
    <source>
        <dbReference type="EMBL" id="CAG7732959.1"/>
    </source>
</evidence>
<name>A0A8J2K787_9HEXA</name>
<dbReference type="OrthoDB" id="337038at2759"/>
<evidence type="ECO:0000313" key="4">
    <source>
        <dbReference type="Proteomes" id="UP000708208"/>
    </source>
</evidence>
<reference evidence="3" key="1">
    <citation type="submission" date="2021-06" db="EMBL/GenBank/DDBJ databases">
        <authorList>
            <person name="Hodson N. C."/>
            <person name="Mongue J. A."/>
            <person name="Jaron S. K."/>
        </authorList>
    </citation>
    <scope>NUCLEOTIDE SEQUENCE</scope>
</reference>
<proteinExistence type="predicted"/>
<dbReference type="Pfam" id="PF00188">
    <property type="entry name" value="CAP"/>
    <property type="match status" value="1"/>
</dbReference>
<keyword evidence="1" id="KW-0732">Signal</keyword>
<feature type="signal peptide" evidence="1">
    <location>
        <begin position="1"/>
        <end position="21"/>
    </location>
</feature>
<dbReference type="EMBL" id="CAJVCH010240827">
    <property type="protein sequence ID" value="CAG7732959.1"/>
    <property type="molecule type" value="Genomic_DNA"/>
</dbReference>
<feature type="domain" description="SCP" evidence="2">
    <location>
        <begin position="31"/>
        <end position="62"/>
    </location>
</feature>
<evidence type="ECO:0000259" key="2">
    <source>
        <dbReference type="Pfam" id="PF00188"/>
    </source>
</evidence>
<dbReference type="AlphaFoldDB" id="A0A8J2K787"/>
<feature type="non-terminal residue" evidence="3">
    <location>
        <position position="74"/>
    </location>
</feature>
<organism evidence="3 4">
    <name type="scientific">Allacma fusca</name>
    <dbReference type="NCBI Taxonomy" id="39272"/>
    <lineage>
        <taxon>Eukaryota</taxon>
        <taxon>Metazoa</taxon>
        <taxon>Ecdysozoa</taxon>
        <taxon>Arthropoda</taxon>
        <taxon>Hexapoda</taxon>
        <taxon>Collembola</taxon>
        <taxon>Symphypleona</taxon>
        <taxon>Sminthuridae</taxon>
        <taxon>Allacma</taxon>
    </lineage>
</organism>